<evidence type="ECO:0000313" key="2">
    <source>
        <dbReference type="EMBL" id="RKD13280.1"/>
    </source>
</evidence>
<dbReference type="PANTHER" id="PTHR31252">
    <property type="entry name" value="DUF4419 DOMAIN-CONTAINING PROTEIN"/>
    <property type="match status" value="1"/>
</dbReference>
<dbReference type="RefSeq" id="WP_120182931.1">
    <property type="nucleotide sequence ID" value="NZ_MBTA01000028.1"/>
</dbReference>
<protein>
    <recommendedName>
        <fullName evidence="4">DUF4419 domain-containing protein</fullName>
    </recommendedName>
</protein>
<dbReference type="PANTHER" id="PTHR31252:SF11">
    <property type="entry name" value="DUF4419 DOMAIN-CONTAINING PROTEIN"/>
    <property type="match status" value="1"/>
</dbReference>
<accession>A0A419S2T0</accession>
<dbReference type="AlphaFoldDB" id="A0A419S2T0"/>
<keyword evidence="3" id="KW-1185">Reference proteome</keyword>
<comment type="caution">
    <text evidence="2">The sequence shown here is derived from an EMBL/GenBank/DDBJ whole genome shotgun (WGS) entry which is preliminary data.</text>
</comment>
<keyword evidence="1" id="KW-0732">Signal</keyword>
<feature type="signal peptide" evidence="1">
    <location>
        <begin position="1"/>
        <end position="18"/>
    </location>
</feature>
<dbReference type="Pfam" id="PF14388">
    <property type="entry name" value="DUF4419"/>
    <property type="match status" value="1"/>
</dbReference>
<sequence>MTKLLLAMFFLISLNSLGQQQVKFEVEKLAPPQQHLATKSYEDIYRTLILSDVKLNLSQIQKEKVDFPFNIVAKSEAPDSLVSFGYHSFFSGMYQAYAQHRPFVISPDMIWLLISQGFARHLNANPADFGKHFSVLKDQKLPLTVTADNLSLNSPASEWEKIFPQFTKQIATLSDKDFIRILTPEFSTTTPADKIATEITVMEATKPFFEFIVIAIVCGIPEITLKGTPQDWRELYKNAKRLEKYNLKWWTGELEPILKKMVETSEGNIDKDFWRNMFKYHSQEKYGSPKVIDGWIVKFFPYDKNGRRNNLEQLTGGDNLPDEIVKVDLCYIEASGNDRREIPLELWAGFIGLKQDVNDFTLSPQIGWMIRKKDVNNVGIKQKFALENNAQFGSIAIRVNEIPEEVFDFKRINNLEIAFIGDIIVPERLKKVELGILKLSGKISKPEIDRIRNMFPPSTQLIVNGELIDYPNQ</sequence>
<dbReference type="EMBL" id="MBTA01000028">
    <property type="protein sequence ID" value="RKD13280.1"/>
    <property type="molecule type" value="Genomic_DNA"/>
</dbReference>
<evidence type="ECO:0000313" key="3">
    <source>
        <dbReference type="Proteomes" id="UP000283433"/>
    </source>
</evidence>
<organism evidence="2 3">
    <name type="scientific">Pelobium manganitolerans</name>
    <dbReference type="NCBI Taxonomy" id="1842495"/>
    <lineage>
        <taxon>Bacteria</taxon>
        <taxon>Pseudomonadati</taxon>
        <taxon>Bacteroidota</taxon>
        <taxon>Sphingobacteriia</taxon>
        <taxon>Sphingobacteriales</taxon>
        <taxon>Sphingobacteriaceae</taxon>
        <taxon>Pelobium</taxon>
    </lineage>
</organism>
<dbReference type="InterPro" id="IPR025533">
    <property type="entry name" value="DUF4419"/>
</dbReference>
<gene>
    <name evidence="2" type="ORF">BCY91_10740</name>
</gene>
<dbReference type="OrthoDB" id="9806766at2"/>
<proteinExistence type="predicted"/>
<feature type="chain" id="PRO_5019121625" description="DUF4419 domain-containing protein" evidence="1">
    <location>
        <begin position="19"/>
        <end position="473"/>
    </location>
</feature>
<evidence type="ECO:0000256" key="1">
    <source>
        <dbReference type="SAM" id="SignalP"/>
    </source>
</evidence>
<dbReference type="Proteomes" id="UP000283433">
    <property type="component" value="Unassembled WGS sequence"/>
</dbReference>
<name>A0A419S2T0_9SPHI</name>
<evidence type="ECO:0008006" key="4">
    <source>
        <dbReference type="Google" id="ProtNLM"/>
    </source>
</evidence>
<reference evidence="2 3" key="1">
    <citation type="submission" date="2016-07" db="EMBL/GenBank/DDBJ databases">
        <title>Genome of Pelobium manganitolerans.</title>
        <authorList>
            <person name="Wu S."/>
            <person name="Wang G."/>
        </authorList>
    </citation>
    <scope>NUCLEOTIDE SEQUENCE [LARGE SCALE GENOMIC DNA]</scope>
    <source>
        <strain evidence="2 3">YS-25</strain>
    </source>
</reference>